<feature type="region of interest" description="Disordered" evidence="1">
    <location>
        <begin position="80"/>
        <end position="114"/>
    </location>
</feature>
<name>A0ABR0SYK8_9HYPO</name>
<protein>
    <submittedName>
        <fullName evidence="2">Uncharacterized protein</fullName>
    </submittedName>
</protein>
<gene>
    <name evidence="2" type="ORF">PT974_02592</name>
</gene>
<dbReference type="EMBL" id="JAVFKD010000002">
    <property type="protein sequence ID" value="KAK5997238.1"/>
    <property type="molecule type" value="Genomic_DNA"/>
</dbReference>
<accession>A0ABR0SYK8</accession>
<dbReference type="Proteomes" id="UP001338125">
    <property type="component" value="Unassembled WGS sequence"/>
</dbReference>
<proteinExistence type="predicted"/>
<evidence type="ECO:0000313" key="2">
    <source>
        <dbReference type="EMBL" id="KAK5997238.1"/>
    </source>
</evidence>
<evidence type="ECO:0000313" key="3">
    <source>
        <dbReference type="Proteomes" id="UP001338125"/>
    </source>
</evidence>
<organism evidence="2 3">
    <name type="scientific">Cladobotryum mycophilum</name>
    <dbReference type="NCBI Taxonomy" id="491253"/>
    <lineage>
        <taxon>Eukaryota</taxon>
        <taxon>Fungi</taxon>
        <taxon>Dikarya</taxon>
        <taxon>Ascomycota</taxon>
        <taxon>Pezizomycotina</taxon>
        <taxon>Sordariomycetes</taxon>
        <taxon>Hypocreomycetidae</taxon>
        <taxon>Hypocreales</taxon>
        <taxon>Hypocreaceae</taxon>
        <taxon>Cladobotryum</taxon>
    </lineage>
</organism>
<keyword evidence="3" id="KW-1185">Reference proteome</keyword>
<sequence>MSGSGGFYKYRCKNFYSHNCPNWVWVNNSPCATCIAEGKDNEAEVLSSWTSSKDIVVPRVRNGVLQYTLMEIVASNEPGEGWTLKDKDVSNRPPPALSVTSAMPGSHGAGAEWN</sequence>
<comment type="caution">
    <text evidence="2">The sequence shown here is derived from an EMBL/GenBank/DDBJ whole genome shotgun (WGS) entry which is preliminary data.</text>
</comment>
<evidence type="ECO:0000256" key="1">
    <source>
        <dbReference type="SAM" id="MobiDB-lite"/>
    </source>
</evidence>
<reference evidence="2 3" key="1">
    <citation type="submission" date="2024-01" db="EMBL/GenBank/DDBJ databases">
        <title>Complete genome of Cladobotryum mycophilum ATHUM6906.</title>
        <authorList>
            <person name="Christinaki A.C."/>
            <person name="Myridakis A.I."/>
            <person name="Kouvelis V.N."/>
        </authorList>
    </citation>
    <scope>NUCLEOTIDE SEQUENCE [LARGE SCALE GENOMIC DNA]</scope>
    <source>
        <strain evidence="2 3">ATHUM6906</strain>
    </source>
</reference>